<dbReference type="InterPro" id="IPR036388">
    <property type="entry name" value="WH-like_DNA-bd_sf"/>
</dbReference>
<sequence length="82" mass="9386">MAKLVNSMRFLKALASAEKRLTLKELANEVNVKERMVRIYITEFKEAGLNIKTYPGQHGGIELDEKDLLDFFGINQKESQVD</sequence>
<dbReference type="Gene3D" id="1.10.10.10">
    <property type="entry name" value="Winged helix-like DNA-binding domain superfamily/Winged helix DNA-binding domain"/>
    <property type="match status" value="1"/>
</dbReference>
<name>A0A0J1HX43_BACAN</name>
<dbReference type="PATRIC" id="fig|1392.242.peg.5634"/>
<dbReference type="Proteomes" id="UP000035904">
    <property type="component" value="Unassembled WGS sequence"/>
</dbReference>
<dbReference type="SUPFAM" id="SSF46785">
    <property type="entry name" value="Winged helix' DNA-binding domain"/>
    <property type="match status" value="1"/>
</dbReference>
<gene>
    <name evidence="1" type="ORF">ABW01_13045</name>
</gene>
<reference evidence="1 2" key="1">
    <citation type="submission" date="2015-05" db="EMBL/GenBank/DDBJ databases">
        <title>Whole genome sequence and identification of bacterial endophytes from Costus igneus.</title>
        <authorList>
            <person name="Lee Y.P."/>
            <person name="Gan H.M."/>
            <person name="Eng W."/>
            <person name="Wheatley M.S."/>
            <person name="Caraballo A."/>
            <person name="Polter S."/>
            <person name="Savka M.A."/>
            <person name="Hudson A.O."/>
        </authorList>
    </citation>
    <scope>NUCLEOTIDE SEQUENCE [LARGE SCALE GENOMIC DNA]</scope>
    <source>
        <strain evidence="1 2">RIT375</strain>
    </source>
</reference>
<dbReference type="InterPro" id="IPR036390">
    <property type="entry name" value="WH_DNA-bd_sf"/>
</dbReference>
<proteinExistence type="predicted"/>
<evidence type="ECO:0000313" key="1">
    <source>
        <dbReference type="EMBL" id="KLV18302.1"/>
    </source>
</evidence>
<dbReference type="EMBL" id="LDPG01000007">
    <property type="protein sequence ID" value="KLV18302.1"/>
    <property type="molecule type" value="Genomic_DNA"/>
</dbReference>
<evidence type="ECO:0000313" key="2">
    <source>
        <dbReference type="Proteomes" id="UP000035904"/>
    </source>
</evidence>
<comment type="caution">
    <text evidence="1">The sequence shown here is derived from an EMBL/GenBank/DDBJ whole genome shotgun (WGS) entry which is preliminary data.</text>
</comment>
<dbReference type="AlphaFoldDB" id="A0A0J1HX43"/>
<dbReference type="RefSeq" id="WP_001995988.1">
    <property type="nucleotide sequence ID" value="NZ_JBCNIA010000036.1"/>
</dbReference>
<protein>
    <submittedName>
        <fullName evidence="1">DeoR faimly transcriptional regulator</fullName>
    </submittedName>
</protein>
<accession>A0A0J1HX43</accession>
<organism evidence="1 2">
    <name type="scientific">Bacillus anthracis</name>
    <name type="common">anthrax bacterium</name>
    <dbReference type="NCBI Taxonomy" id="1392"/>
    <lineage>
        <taxon>Bacteria</taxon>
        <taxon>Bacillati</taxon>
        <taxon>Bacillota</taxon>
        <taxon>Bacilli</taxon>
        <taxon>Bacillales</taxon>
        <taxon>Bacillaceae</taxon>
        <taxon>Bacillus</taxon>
        <taxon>Bacillus cereus group</taxon>
    </lineage>
</organism>